<comment type="subcellular location">
    <subcellularLocation>
        <location evidence="5">Mitochondrion inner membrane</location>
        <topology evidence="5">Peripheral membrane protein</topology>
        <orientation evidence="5">Matrix side</orientation>
    </subcellularLocation>
</comment>
<dbReference type="VEuPathDB" id="FungiDB:A1Q1_00080"/>
<dbReference type="Gene3D" id="3.40.50.150">
    <property type="entry name" value="Vaccinia Virus protein VP39"/>
    <property type="match status" value="1"/>
</dbReference>
<keyword evidence="5" id="KW-0460">Magnesium</keyword>
<gene>
    <name evidence="5" type="primary">COQ3</name>
    <name evidence="6" type="ORF">A1Q1_00080</name>
</gene>
<evidence type="ECO:0000256" key="2">
    <source>
        <dbReference type="ARBA" id="ARBA00022679"/>
    </source>
</evidence>
<dbReference type="GO" id="GO:0032259">
    <property type="term" value="P:methylation"/>
    <property type="evidence" value="ECO:0007669"/>
    <property type="project" value="UniProtKB-KW"/>
</dbReference>
<dbReference type="HAMAP" id="MF_00472">
    <property type="entry name" value="UbiG"/>
    <property type="match status" value="1"/>
</dbReference>
<comment type="catalytic activity">
    <reaction evidence="5">
        <text>a 3,4-dihydroxy-5-(all-trans-polyprenyl)benzoate + S-adenosyl-L-methionine = a 4-hydroxy-3-methoxy-5-(all-trans-polyprenyl)benzoate + S-adenosyl-L-homocysteine + H(+)</text>
        <dbReference type="Rhea" id="RHEA:44452"/>
        <dbReference type="Rhea" id="RHEA-COMP:10930"/>
        <dbReference type="Rhea" id="RHEA-COMP:10931"/>
        <dbReference type="ChEBI" id="CHEBI:15378"/>
        <dbReference type="ChEBI" id="CHEBI:57856"/>
        <dbReference type="ChEBI" id="CHEBI:59789"/>
        <dbReference type="ChEBI" id="CHEBI:64694"/>
        <dbReference type="ChEBI" id="CHEBI:84443"/>
        <dbReference type="EC" id="2.1.1.114"/>
    </reaction>
</comment>
<dbReference type="PANTHER" id="PTHR43464:SF19">
    <property type="entry name" value="UBIQUINONE BIOSYNTHESIS O-METHYLTRANSFERASE, MITOCHONDRIAL"/>
    <property type="match status" value="1"/>
</dbReference>
<keyword evidence="2 5" id="KW-0808">Transferase</keyword>
<dbReference type="GO" id="GO:0046872">
    <property type="term" value="F:metal ion binding"/>
    <property type="evidence" value="ECO:0007669"/>
    <property type="project" value="UniProtKB-KW"/>
</dbReference>
<dbReference type="PANTHER" id="PTHR43464">
    <property type="entry name" value="METHYLTRANSFERASE"/>
    <property type="match status" value="1"/>
</dbReference>
<dbReference type="GO" id="GO:0031314">
    <property type="term" value="C:extrinsic component of mitochondrial inner membrane"/>
    <property type="evidence" value="ECO:0007669"/>
    <property type="project" value="UniProtKB-UniRule"/>
</dbReference>
<keyword evidence="3 5" id="KW-0831">Ubiquinone biosynthesis</keyword>
<comment type="function">
    <text evidence="5">O-methyltransferase required for two non-consecutive steps during ubiquinone biosynthesis. Catalyzes the 2 O-methylation of 3,4-dihydroxy-5-(all-trans-polyprenyl)benzoic acid into 4-hydroxy-3-methoxy-5-(all-trans-polyprenyl)benzoic acid. Also catalyzes the last step of ubiquinone biosynthesis by mediating methylation of 3-demethylubiquinone into ubiquinone. Also able to mediate the methylation of 3-demethylubiquinol into ubiquinol.</text>
</comment>
<comment type="catalytic activity">
    <reaction evidence="5">
        <text>a 3-demethylubiquinone + S-adenosyl-L-methionine = a ubiquinone + S-adenosyl-L-homocysteine</text>
        <dbReference type="Rhea" id="RHEA:81215"/>
        <dbReference type="Rhea" id="RHEA-COMP:9565"/>
        <dbReference type="Rhea" id="RHEA-COMP:19654"/>
        <dbReference type="ChEBI" id="CHEBI:16389"/>
        <dbReference type="ChEBI" id="CHEBI:57856"/>
        <dbReference type="ChEBI" id="CHEBI:59789"/>
        <dbReference type="ChEBI" id="CHEBI:231825"/>
    </reaction>
</comment>
<dbReference type="KEGG" id="tasa:A1Q1_00080"/>
<comment type="caution">
    <text evidence="6">The sequence shown here is derived from an EMBL/GenBank/DDBJ whole genome shotgun (WGS) entry which is preliminary data.</text>
</comment>
<reference evidence="6 7" key="1">
    <citation type="journal article" date="2012" name="Eukaryot. Cell">
        <title>Draft genome sequence of CBS 2479, the standard type strain of Trichosporon asahii.</title>
        <authorList>
            <person name="Yang R.Y."/>
            <person name="Li H.T."/>
            <person name="Zhu H."/>
            <person name="Zhou G.P."/>
            <person name="Wang M."/>
            <person name="Wang L."/>
        </authorList>
    </citation>
    <scope>NUCLEOTIDE SEQUENCE [LARGE SCALE GENOMIC DNA]</scope>
    <source>
        <strain evidence="7">ATCC 90039 / CBS 2479 / JCM 2466 / KCTC 7840 / NCYC 2677 / UAMH 7654</strain>
    </source>
</reference>
<sequence length="349" mass="38592">MSVRTLRTLRSLRSASRLSSVRNAVARPTVSAPVLAPLARRHLNTINADEVAHFSKLSEHWWDEQGEFGLLHRMNPERVEFIRQKVALDPDNEPEWTFEGRHQDAEREAAKGTGQWLKGKRCLDVGCGGGLLAETLARLGGDVLAIDATAPNIAIARTHASADPLLPYVDEEGKQANTSAPGRLEYRHTSAEALLAAGEQFDIVCSMEVLEHVDSPGEFLKCLGAMVKPGGHLLLSTISRTPLAQLLTLTMAEDVLRLVTPGTHHYHKFVRPEELRRYVGTEMGGLDVWEANRDASDLREGEVGSTQGIIYDPLAGRWKLASAAEGTWFKPLGELVNYMYHAKKRPARR</sequence>
<evidence type="ECO:0000256" key="1">
    <source>
        <dbReference type="ARBA" id="ARBA00022603"/>
    </source>
</evidence>
<dbReference type="Pfam" id="PF13489">
    <property type="entry name" value="Methyltransf_23"/>
    <property type="match status" value="1"/>
</dbReference>
<feature type="binding site" evidence="5">
    <location>
        <position position="208"/>
    </location>
    <ligand>
        <name>Mg(2+)</name>
        <dbReference type="ChEBI" id="CHEBI:18420"/>
    </ligand>
</feature>
<name>J8QH91_TRIAS</name>
<keyword evidence="1 5" id="KW-0489">Methyltransferase</keyword>
<dbReference type="GeneID" id="25983594"/>
<feature type="binding site" evidence="5">
    <location>
        <position position="126"/>
    </location>
    <ligand>
        <name>S-adenosyl-L-methionine</name>
        <dbReference type="ChEBI" id="CHEBI:59789"/>
    </ligand>
</feature>
<dbReference type="NCBIfam" id="TIGR01983">
    <property type="entry name" value="UbiG"/>
    <property type="match status" value="1"/>
</dbReference>
<dbReference type="EC" id="2.1.1.114" evidence="5"/>
<dbReference type="GO" id="GO:0010420">
    <property type="term" value="F:polyprenyldihydroxybenzoate methyltransferase activity"/>
    <property type="evidence" value="ECO:0007669"/>
    <property type="project" value="UniProtKB-UniRule"/>
</dbReference>
<comment type="pathway">
    <text evidence="5">Cofactor biosynthesis; ubiquinone biosynthesis.</text>
</comment>
<feature type="binding site" evidence="5">
    <location>
        <position position="78"/>
    </location>
    <ligand>
        <name>S-adenosyl-L-methionine</name>
        <dbReference type="ChEBI" id="CHEBI:59789"/>
    </ligand>
</feature>
<dbReference type="InterPro" id="IPR010233">
    <property type="entry name" value="UbiG_MeTrfase"/>
</dbReference>
<feature type="binding site" evidence="5">
    <location>
        <position position="211"/>
    </location>
    <ligand>
        <name>Mg(2+)</name>
        <dbReference type="ChEBI" id="CHEBI:18420"/>
    </ligand>
</feature>
<dbReference type="Proteomes" id="UP000002748">
    <property type="component" value="Unassembled WGS sequence"/>
</dbReference>
<feature type="binding site" evidence="5">
    <location>
        <position position="147"/>
    </location>
    <ligand>
        <name>S-adenosyl-L-methionine</name>
        <dbReference type="ChEBI" id="CHEBI:59789"/>
    </ligand>
</feature>
<organism evidence="6 7">
    <name type="scientific">Trichosporon asahii var. asahii (strain ATCC 90039 / CBS 2479 / JCM 2466 / KCTC 7840 / NBRC 103889/ NCYC 2677 / UAMH 7654)</name>
    <name type="common">Yeast</name>
    <dbReference type="NCBI Taxonomy" id="1186058"/>
    <lineage>
        <taxon>Eukaryota</taxon>
        <taxon>Fungi</taxon>
        <taxon>Dikarya</taxon>
        <taxon>Basidiomycota</taxon>
        <taxon>Agaricomycotina</taxon>
        <taxon>Tremellomycetes</taxon>
        <taxon>Trichosporonales</taxon>
        <taxon>Trichosporonaceae</taxon>
        <taxon>Trichosporon</taxon>
    </lineage>
</organism>
<evidence type="ECO:0000256" key="3">
    <source>
        <dbReference type="ARBA" id="ARBA00022688"/>
    </source>
</evidence>
<comment type="catalytic activity">
    <reaction evidence="5">
        <text>a 3-demethylubiquinol + S-adenosyl-L-methionine = a ubiquinol + S-adenosyl-L-homocysteine + H(+)</text>
        <dbReference type="Rhea" id="RHEA:44380"/>
        <dbReference type="Rhea" id="RHEA-COMP:9566"/>
        <dbReference type="Rhea" id="RHEA-COMP:10914"/>
        <dbReference type="ChEBI" id="CHEBI:15378"/>
        <dbReference type="ChEBI" id="CHEBI:17976"/>
        <dbReference type="ChEBI" id="CHEBI:57856"/>
        <dbReference type="ChEBI" id="CHEBI:59789"/>
        <dbReference type="ChEBI" id="CHEBI:84422"/>
        <dbReference type="EC" id="2.1.1.64"/>
    </reaction>
</comment>
<dbReference type="InterPro" id="IPR029063">
    <property type="entry name" value="SAM-dependent_MTases_sf"/>
</dbReference>
<dbReference type="GO" id="GO:0061542">
    <property type="term" value="F:3-demethylubiquinol 3-O-methyltransferase activity"/>
    <property type="evidence" value="ECO:0007669"/>
    <property type="project" value="UniProtKB-UniRule"/>
</dbReference>
<evidence type="ECO:0000256" key="4">
    <source>
        <dbReference type="ARBA" id="ARBA00022691"/>
    </source>
</evidence>
<dbReference type="SUPFAM" id="SSF53335">
    <property type="entry name" value="S-adenosyl-L-methionine-dependent methyltransferases"/>
    <property type="match status" value="1"/>
</dbReference>
<keyword evidence="5" id="KW-0999">Mitochondrion inner membrane</keyword>
<accession>J8QH91</accession>
<dbReference type="EC" id="2.1.1.64" evidence="5"/>
<dbReference type="HOGENOM" id="CLU_042432_1_0_1"/>
<keyword evidence="5" id="KW-0479">Metal-binding</keyword>
<evidence type="ECO:0000256" key="5">
    <source>
        <dbReference type="HAMAP-Rule" id="MF_03190"/>
    </source>
</evidence>
<comment type="cofactor">
    <cofactor evidence="5">
        <name>Mg(2+)</name>
        <dbReference type="ChEBI" id="CHEBI:18420"/>
    </cofactor>
</comment>
<dbReference type="OrthoDB" id="3265906at2759"/>
<dbReference type="RefSeq" id="XP_014184396.1">
    <property type="nucleotide sequence ID" value="XM_014328921.1"/>
</dbReference>
<dbReference type="EC" id="2.1.1.-" evidence="5"/>
<protein>
    <recommendedName>
        <fullName evidence="5">Ubiquinone biosynthesis O-methyltransferase, mitochondrial</fullName>
    </recommendedName>
    <alternativeName>
        <fullName evidence="5">3-demethylubiquinol 3-O-methyltransferase</fullName>
        <ecNumber evidence="5">2.1.1.64</ecNumber>
    </alternativeName>
    <alternativeName>
        <fullName evidence="5">3-demethylubiquinone 3-O-methyltransferase</fullName>
        <ecNumber evidence="5">2.1.1.-</ecNumber>
    </alternativeName>
    <alternativeName>
        <fullName evidence="5">Polyprenyldihydroxybenzoate methyltransferase</fullName>
        <ecNumber evidence="5">2.1.1.114</ecNumber>
    </alternativeName>
</protein>
<comment type="subunit">
    <text evidence="5">Component of a multi-subunit COQ enzyme complex, composed of at least COQ3, COQ4, COQ5, COQ6, COQ7 and COQ9.</text>
</comment>
<feature type="binding site" evidence="5">
    <location>
        <position position="207"/>
    </location>
    <ligand>
        <name>S-adenosyl-L-methionine</name>
        <dbReference type="ChEBI" id="CHEBI:59789"/>
    </ligand>
</feature>
<keyword evidence="5" id="KW-0496">Mitochondrion</keyword>
<dbReference type="AlphaFoldDB" id="J8QH91"/>
<dbReference type="CDD" id="cd02440">
    <property type="entry name" value="AdoMet_MTases"/>
    <property type="match status" value="1"/>
</dbReference>
<feature type="binding site" evidence="5">
    <location>
        <position position="212"/>
    </location>
    <ligand>
        <name>Mg(2+)</name>
        <dbReference type="ChEBI" id="CHEBI:18420"/>
    </ligand>
</feature>
<dbReference type="EMBL" id="ALBS01000009">
    <property type="protein sequence ID" value="EJT53073.1"/>
    <property type="molecule type" value="Genomic_DNA"/>
</dbReference>
<proteinExistence type="inferred from homology"/>
<keyword evidence="5" id="KW-0472">Membrane</keyword>
<evidence type="ECO:0000313" key="6">
    <source>
        <dbReference type="EMBL" id="EJT53073.1"/>
    </source>
</evidence>
<keyword evidence="4 5" id="KW-0949">S-adenosyl-L-methionine</keyword>
<comment type="similarity">
    <text evidence="5">Belongs to the class I-like SAM-binding methyltransferase superfamily. UbiG/COQ3 family.</text>
</comment>
<dbReference type="UniPathway" id="UPA00232"/>
<dbReference type="GO" id="GO:0120537">
    <property type="term" value="F:3-demethylubiquinone 3-O-methyltransferase activity"/>
    <property type="evidence" value="ECO:0007669"/>
    <property type="project" value="RHEA"/>
</dbReference>
<evidence type="ECO:0000313" key="7">
    <source>
        <dbReference type="Proteomes" id="UP000002748"/>
    </source>
</evidence>